<gene>
    <name evidence="2" type="ordered locus">NGK_0965</name>
</gene>
<feature type="compositionally biased region" description="Polar residues" evidence="1">
    <location>
        <begin position="30"/>
        <end position="44"/>
    </location>
</feature>
<sequence>MPTGLDSRLRGNDEISKLWRYRKNRKSKPENLSKTTGFQKNQIPGGNDGF</sequence>
<proteinExistence type="predicted"/>
<name>B4RLF5_NEIG2</name>
<dbReference type="AlphaFoldDB" id="B4RLF5"/>
<protein>
    <submittedName>
        <fullName evidence="2">Uncharacterized protein</fullName>
    </submittedName>
</protein>
<reference evidence="2 3" key="1">
    <citation type="journal article" date="2008" name="J. Bacteriol.">
        <title>Complete genome sequence of Neisseria gonorrhoeae NCCP11945.</title>
        <authorList>
            <person name="Chung G.T."/>
            <person name="Yoo J.S."/>
            <person name="Oh H.B."/>
            <person name="Lee Y.S."/>
            <person name="Cha S.H."/>
            <person name="Kim S.J."/>
            <person name="Yoo C.K."/>
        </authorList>
    </citation>
    <scope>NUCLEOTIDE SEQUENCE [LARGE SCALE GENOMIC DNA]</scope>
    <source>
        <strain evidence="2 3">NCCP11945</strain>
    </source>
</reference>
<accession>B4RLF5</accession>
<dbReference type="HOGENOM" id="CLU_3120203_0_0_4"/>
<organism evidence="2 3">
    <name type="scientific">Neisseria gonorrhoeae (strain NCCP11945)</name>
    <dbReference type="NCBI Taxonomy" id="521006"/>
    <lineage>
        <taxon>Bacteria</taxon>
        <taxon>Pseudomonadati</taxon>
        <taxon>Pseudomonadota</taxon>
        <taxon>Betaproteobacteria</taxon>
        <taxon>Neisseriales</taxon>
        <taxon>Neisseriaceae</taxon>
        <taxon>Neisseria</taxon>
    </lineage>
</organism>
<evidence type="ECO:0000313" key="3">
    <source>
        <dbReference type="Proteomes" id="UP000002564"/>
    </source>
</evidence>
<feature type="region of interest" description="Disordered" evidence="1">
    <location>
        <begin position="20"/>
        <end position="50"/>
    </location>
</feature>
<evidence type="ECO:0000313" key="2">
    <source>
        <dbReference type="EMBL" id="ACF29642.1"/>
    </source>
</evidence>
<evidence type="ECO:0000256" key="1">
    <source>
        <dbReference type="SAM" id="MobiDB-lite"/>
    </source>
</evidence>
<dbReference type="Proteomes" id="UP000002564">
    <property type="component" value="Chromosome"/>
</dbReference>
<dbReference type="EMBL" id="CP001050">
    <property type="protein sequence ID" value="ACF29642.1"/>
    <property type="molecule type" value="Genomic_DNA"/>
</dbReference>
<dbReference type="KEGG" id="ngk:NGK_0965"/>